<dbReference type="GO" id="GO:0016301">
    <property type="term" value="F:kinase activity"/>
    <property type="evidence" value="ECO:0007669"/>
    <property type="project" value="UniProtKB-KW"/>
</dbReference>
<keyword evidence="2 6" id="KW-0808">Transferase</keyword>
<dbReference type="InterPro" id="IPR004147">
    <property type="entry name" value="ABC1_dom"/>
</dbReference>
<dbReference type="GO" id="GO:0005524">
    <property type="term" value="F:ATP binding"/>
    <property type="evidence" value="ECO:0007669"/>
    <property type="project" value="UniProtKB-KW"/>
</dbReference>
<dbReference type="InterPro" id="IPR011009">
    <property type="entry name" value="Kinase-like_dom_sf"/>
</dbReference>
<dbReference type="PANTHER" id="PTHR43851">
    <property type="match status" value="1"/>
</dbReference>
<dbReference type="Proteomes" id="UP000487268">
    <property type="component" value="Unassembled WGS sequence"/>
</dbReference>
<evidence type="ECO:0000256" key="2">
    <source>
        <dbReference type="ARBA" id="ARBA00022679"/>
    </source>
</evidence>
<feature type="domain" description="ABC1 atypical kinase-like" evidence="5">
    <location>
        <begin position="107"/>
        <end position="316"/>
    </location>
</feature>
<comment type="caution">
    <text evidence="6">The sequence shown here is derived from an EMBL/GenBank/DDBJ whole genome shotgun (WGS) entry which is preliminary data.</text>
</comment>
<dbReference type="InterPro" id="IPR034646">
    <property type="entry name" value="ADCK3_dom"/>
</dbReference>
<dbReference type="PANTHER" id="PTHR43851:SF3">
    <property type="entry name" value="COENZYME Q8"/>
    <property type="match status" value="1"/>
</dbReference>
<evidence type="ECO:0000259" key="5">
    <source>
        <dbReference type="Pfam" id="PF03109"/>
    </source>
</evidence>
<dbReference type="SUPFAM" id="SSF56112">
    <property type="entry name" value="Protein kinase-like (PK-like)"/>
    <property type="match status" value="1"/>
</dbReference>
<evidence type="ECO:0000313" key="7">
    <source>
        <dbReference type="Proteomes" id="UP000487268"/>
    </source>
</evidence>
<evidence type="ECO:0000256" key="4">
    <source>
        <dbReference type="ARBA" id="ARBA00022840"/>
    </source>
</evidence>
<evidence type="ECO:0000256" key="3">
    <source>
        <dbReference type="ARBA" id="ARBA00022741"/>
    </source>
</evidence>
<evidence type="ECO:0000313" key="6">
    <source>
        <dbReference type="EMBL" id="MQY04739.1"/>
    </source>
</evidence>
<gene>
    <name evidence="6" type="primary">ubiB_2</name>
    <name evidence="6" type="ORF">ACRB68_28010</name>
</gene>
<dbReference type="AlphaFoldDB" id="A0A7K0BU86"/>
<keyword evidence="7" id="KW-1185">Reference proteome</keyword>
<keyword evidence="3" id="KW-0547">Nucleotide-binding</keyword>
<evidence type="ECO:0000256" key="1">
    <source>
        <dbReference type="ARBA" id="ARBA00009670"/>
    </source>
</evidence>
<protein>
    <submittedName>
        <fullName evidence="6">Protein kinase UbiB</fullName>
        <ecNumber evidence="6">2.7.-.-</ecNumber>
    </submittedName>
</protein>
<keyword evidence="6" id="KW-0418">Kinase</keyword>
<name>A0A7K0BU86_9ACTN</name>
<dbReference type="Pfam" id="PF03109">
    <property type="entry name" value="ABC1"/>
    <property type="match status" value="1"/>
</dbReference>
<sequence length="445" mass="48960">MRSTSDPGEASAMRIRTLSRMAKMSAIPLGVGRRMAVAGGLKALGRLTDESSLKLHERTADQLFEVLGGLKGGAMKFGQVLSVYETVLPPPISAVYRERLARLQEAATPEDVRQVLEEDLGPAWQNLFASFDDAPASAASLGQVHRAVWRDGRPVAVKVQYPDAREQLLGDRDLTIFAMRWFTSLIAPELDGRALATDLMDRLAEELDYAQEAEAQTAFRAGFQADPDFVIPEVVHQQGRVLVSEWIDGTPLARIIAAGTQEQRDRAGLLLTRLMFAAIPRTGMMHGDPHPGNFRLFDDGRLGVLDFGAMYRHTPGTPSPFEKWMHIHLAETPEELVRVLRELEFLRPGVRADGAELMELFEHSGAPARTETFRFDGPYLRDTLAGMTSSMSVALSLAFPPDFVHAQRAMGVGIGVLCQLEAEVPFQQEALRWLTESAEGDALSG</sequence>
<dbReference type="EC" id="2.7.-.-" evidence="6"/>
<organism evidence="6 7">
    <name type="scientific">Actinomadura macrotermitis</name>
    <dbReference type="NCBI Taxonomy" id="2585200"/>
    <lineage>
        <taxon>Bacteria</taxon>
        <taxon>Bacillati</taxon>
        <taxon>Actinomycetota</taxon>
        <taxon>Actinomycetes</taxon>
        <taxon>Streptosporangiales</taxon>
        <taxon>Thermomonosporaceae</taxon>
        <taxon>Actinomadura</taxon>
    </lineage>
</organism>
<comment type="similarity">
    <text evidence="1">Belongs to the protein kinase superfamily. ADCK protein kinase family.</text>
</comment>
<dbReference type="CDD" id="cd13970">
    <property type="entry name" value="ABC1_ADCK3"/>
    <property type="match status" value="1"/>
</dbReference>
<reference evidence="6 7" key="1">
    <citation type="submission" date="2019-10" db="EMBL/GenBank/DDBJ databases">
        <title>Actinomadura rubteroloni sp. nov. and Actinomadura macrotermitis sp. nov., isolated from the gut of fungus growing-termite Macrotermes natalensis.</title>
        <authorList>
            <person name="Benndorf R."/>
            <person name="Martin K."/>
            <person name="Kuefner M."/>
            <person name="De Beer W."/>
            <person name="Kaster A.-K."/>
            <person name="Vollmers J."/>
            <person name="Poulsen M."/>
            <person name="Beemelmanns C."/>
        </authorList>
    </citation>
    <scope>NUCLEOTIDE SEQUENCE [LARGE SCALE GENOMIC DNA]</scope>
    <source>
        <strain evidence="6 7">RB68</strain>
    </source>
</reference>
<dbReference type="InterPro" id="IPR051409">
    <property type="entry name" value="Atypical_kinase_ADCK"/>
</dbReference>
<dbReference type="OrthoDB" id="9795390at2"/>
<keyword evidence="4" id="KW-0067">ATP-binding</keyword>
<dbReference type="EMBL" id="WEGH01000002">
    <property type="protein sequence ID" value="MQY04739.1"/>
    <property type="molecule type" value="Genomic_DNA"/>
</dbReference>
<proteinExistence type="inferred from homology"/>
<accession>A0A7K0BU86</accession>